<keyword evidence="2" id="KW-1133">Transmembrane helix</keyword>
<keyword evidence="2" id="KW-0812">Transmembrane</keyword>
<name>A0A6C2TVK2_PONDE</name>
<dbReference type="EMBL" id="CAAHFG010000001">
    <property type="protein sequence ID" value="VGO11613.1"/>
    <property type="molecule type" value="Genomic_DNA"/>
</dbReference>
<keyword evidence="4" id="KW-1185">Reference proteome</keyword>
<gene>
    <name evidence="3" type="ORF">PDESU_00158</name>
</gene>
<feature type="transmembrane region" description="Helical" evidence="2">
    <location>
        <begin position="127"/>
        <end position="143"/>
    </location>
</feature>
<dbReference type="AlphaFoldDB" id="A0A6C2TVK2"/>
<evidence type="ECO:0000313" key="3">
    <source>
        <dbReference type="EMBL" id="VGO11613.1"/>
    </source>
</evidence>
<dbReference type="Proteomes" id="UP000366872">
    <property type="component" value="Unassembled WGS sequence"/>
</dbReference>
<feature type="compositionally biased region" description="Basic and acidic residues" evidence="1">
    <location>
        <begin position="351"/>
        <end position="361"/>
    </location>
</feature>
<proteinExistence type="predicted"/>
<protein>
    <submittedName>
        <fullName evidence="3">Uncharacterized protein</fullName>
    </submittedName>
</protein>
<evidence type="ECO:0000313" key="4">
    <source>
        <dbReference type="Proteomes" id="UP000366872"/>
    </source>
</evidence>
<feature type="transmembrane region" description="Helical" evidence="2">
    <location>
        <begin position="95"/>
        <end position="115"/>
    </location>
</feature>
<feature type="region of interest" description="Disordered" evidence="1">
    <location>
        <begin position="324"/>
        <end position="361"/>
    </location>
</feature>
<evidence type="ECO:0000256" key="1">
    <source>
        <dbReference type="SAM" id="MobiDB-lite"/>
    </source>
</evidence>
<feature type="region of interest" description="Disordered" evidence="1">
    <location>
        <begin position="276"/>
        <end position="307"/>
    </location>
</feature>
<dbReference type="RefSeq" id="WP_136077358.1">
    <property type="nucleotide sequence ID" value="NZ_CAAHFG010000001.1"/>
</dbReference>
<feature type="transmembrane region" description="Helical" evidence="2">
    <location>
        <begin position="41"/>
        <end position="59"/>
    </location>
</feature>
<keyword evidence="2" id="KW-0472">Membrane</keyword>
<reference evidence="3 4" key="1">
    <citation type="submission" date="2019-04" db="EMBL/GenBank/DDBJ databases">
        <authorList>
            <person name="Van Vliet M D."/>
        </authorList>
    </citation>
    <scope>NUCLEOTIDE SEQUENCE [LARGE SCALE GENOMIC DNA]</scope>
    <source>
        <strain evidence="3 4">F1</strain>
    </source>
</reference>
<organism evidence="3 4">
    <name type="scientific">Pontiella desulfatans</name>
    <dbReference type="NCBI Taxonomy" id="2750659"/>
    <lineage>
        <taxon>Bacteria</taxon>
        <taxon>Pseudomonadati</taxon>
        <taxon>Kiritimatiellota</taxon>
        <taxon>Kiritimatiellia</taxon>
        <taxon>Kiritimatiellales</taxon>
        <taxon>Pontiellaceae</taxon>
        <taxon>Pontiella</taxon>
    </lineage>
</organism>
<feature type="transmembrane region" description="Helical" evidence="2">
    <location>
        <begin position="155"/>
        <end position="177"/>
    </location>
</feature>
<sequence length="373" mass="39237">MKANKTMNIVMSAAAAAVLLAVNVGVWLAASKGAIAPIDNMMLWGGFVVLNVVSILWAISLLGLQPLVVSLSYVVGGFLAFKGVRGMEGINVAEIATAGATYGAFGALAIGNATVKVRLAFFNKGQVPFIFIIVGLLVVDAGLNSQVSTAGGSVLLNAVVFPFVLAGVIIGLIWSVLNRFGIGHKPSEVIAMADAAAETLEAVPAEAVASEKLVIQMPAHAVVEEDEPVPAIAAKKVKAPKPVEQPKPEPVVMQAAPVVEEKVEEEHFFPLEIDKDDDYEDEKPETDFSMPTFDAGLYASGSMDDEGGVMVEEPAVSVALDLDSEPAAELSQEAPVKQAVQPDPEPAQIPKPEKAKNDDWLGGHLDLLNKLKK</sequence>
<evidence type="ECO:0000256" key="2">
    <source>
        <dbReference type="SAM" id="Phobius"/>
    </source>
</evidence>
<accession>A0A6C2TVK2</accession>